<evidence type="ECO:0000256" key="6">
    <source>
        <dbReference type="RuleBase" id="RU367078"/>
    </source>
</evidence>
<dbReference type="EMBL" id="JADGIZ020000007">
    <property type="protein sequence ID" value="KAL2918276.1"/>
    <property type="molecule type" value="Genomic_DNA"/>
</dbReference>
<feature type="domain" description="Phosphatidic acid phosphatase type 2/haloperoxidase" evidence="8">
    <location>
        <begin position="80"/>
        <end position="191"/>
    </location>
</feature>
<comment type="similarity">
    <text evidence="6">Belongs to the dolichyldiphosphatase family.</text>
</comment>
<evidence type="ECO:0000256" key="5">
    <source>
        <dbReference type="ARBA" id="ARBA00023136"/>
    </source>
</evidence>
<proteinExistence type="inferred from homology"/>
<dbReference type="SMART" id="SM00014">
    <property type="entry name" value="acidPPc"/>
    <property type="match status" value="1"/>
</dbReference>
<protein>
    <recommendedName>
        <fullName evidence="6">Dolichyldiphosphatase</fullName>
        <ecNumber evidence="6">3.6.1.43</ecNumber>
    </recommendedName>
</protein>
<accession>A0ABR4NFH6</accession>
<comment type="function">
    <text evidence="6">Required for efficient N-glycosylation. Necessary for maintaining optimal levels of dolichol-linked oligosaccharides. Hydrolyzes dolichyl pyrophosphate at a very high rate and dolichyl monophosphate at a much lower rate. Does not act on phosphatidate.</text>
</comment>
<comment type="caution">
    <text evidence="9">The sequence shown here is derived from an EMBL/GenBank/DDBJ whole genome shotgun (WGS) entry which is preliminary data.</text>
</comment>
<gene>
    <name evidence="9" type="ORF">HK105_202203</name>
</gene>
<evidence type="ECO:0000256" key="2">
    <source>
        <dbReference type="ARBA" id="ARBA00022692"/>
    </source>
</evidence>
<feature type="transmembrane region" description="Helical" evidence="6">
    <location>
        <begin position="123"/>
        <end position="139"/>
    </location>
</feature>
<reference evidence="9 10" key="1">
    <citation type="submission" date="2023-09" db="EMBL/GenBank/DDBJ databases">
        <title>Pangenome analysis of Batrachochytrium dendrobatidis and related Chytrids.</title>
        <authorList>
            <person name="Yacoub M.N."/>
            <person name="Stajich J.E."/>
            <person name="James T.Y."/>
        </authorList>
    </citation>
    <scope>NUCLEOTIDE SEQUENCE [LARGE SCALE GENOMIC DNA]</scope>
    <source>
        <strain evidence="9 10">JEL0888</strain>
    </source>
</reference>
<dbReference type="InterPro" id="IPR000326">
    <property type="entry name" value="PAP2/HPO"/>
</dbReference>
<comment type="subcellular location">
    <subcellularLocation>
        <location evidence="6">Endoplasmic reticulum membrane</location>
        <topology evidence="6">Multi-pass membrane protein</topology>
    </subcellularLocation>
    <subcellularLocation>
        <location evidence="1">Membrane</location>
        <topology evidence="1">Multi-pass membrane protein</topology>
    </subcellularLocation>
</comment>
<feature type="transmembrane region" description="Helical" evidence="6">
    <location>
        <begin position="54"/>
        <end position="74"/>
    </location>
</feature>
<evidence type="ECO:0000259" key="8">
    <source>
        <dbReference type="SMART" id="SM00014"/>
    </source>
</evidence>
<feature type="region of interest" description="Disordered" evidence="7">
    <location>
        <begin position="1"/>
        <end position="22"/>
    </location>
</feature>
<evidence type="ECO:0000256" key="7">
    <source>
        <dbReference type="SAM" id="MobiDB-lite"/>
    </source>
</evidence>
<dbReference type="InterPro" id="IPR039667">
    <property type="entry name" value="Dolichyldiphosphatase_PAP2"/>
</dbReference>
<dbReference type="EC" id="3.6.1.43" evidence="6"/>
<sequence length="250" mass="27031">MNSLFGSAPADPDSCSGPPASWRPDGAGALGSSLASVTLTHVQYDPADPLGKGLAAASLLPIAILVSFVTLVVFNRDLATSLAFAGQLLNEAVNYVLKHTIREPRPTSHLGKGFGMPSSHAQFMWYFAVFLSLYTLFRLSFRFALWKLVIIGGLVASAAAVSYSRVHLEYHTSEQVLVGSVLGSAFGCLWFFVVELVVVPAFHWSGVLGINGFIGKYLLVRDTRHIPNLLAAQRTWALDHELSTSAKKKQ</sequence>
<name>A0ABR4NFH6_9FUNG</name>
<comment type="pathway">
    <text evidence="6">Protein modification; protein glycosylation.</text>
</comment>
<evidence type="ECO:0000256" key="1">
    <source>
        <dbReference type="ARBA" id="ARBA00004141"/>
    </source>
</evidence>
<dbReference type="Proteomes" id="UP001527925">
    <property type="component" value="Unassembled WGS sequence"/>
</dbReference>
<dbReference type="PANTHER" id="PTHR11247">
    <property type="entry name" value="PALMITOYL-PROTEIN THIOESTERASE/DOLICHYLDIPHOSPHATASE 1"/>
    <property type="match status" value="1"/>
</dbReference>
<organism evidence="9 10">
    <name type="scientific">Polyrhizophydium stewartii</name>
    <dbReference type="NCBI Taxonomy" id="2732419"/>
    <lineage>
        <taxon>Eukaryota</taxon>
        <taxon>Fungi</taxon>
        <taxon>Fungi incertae sedis</taxon>
        <taxon>Chytridiomycota</taxon>
        <taxon>Chytridiomycota incertae sedis</taxon>
        <taxon>Chytridiomycetes</taxon>
        <taxon>Rhizophydiales</taxon>
        <taxon>Rhizophydiales incertae sedis</taxon>
        <taxon>Polyrhizophydium</taxon>
    </lineage>
</organism>
<keyword evidence="10" id="KW-1185">Reference proteome</keyword>
<dbReference type="Pfam" id="PF01569">
    <property type="entry name" value="PAP2"/>
    <property type="match status" value="1"/>
</dbReference>
<evidence type="ECO:0000256" key="4">
    <source>
        <dbReference type="ARBA" id="ARBA00022989"/>
    </source>
</evidence>
<dbReference type="SUPFAM" id="SSF48317">
    <property type="entry name" value="Acid phosphatase/Vanadium-dependent haloperoxidase"/>
    <property type="match status" value="1"/>
</dbReference>
<dbReference type="PANTHER" id="PTHR11247:SF1">
    <property type="entry name" value="DOLICHYLDIPHOSPHATASE 1"/>
    <property type="match status" value="1"/>
</dbReference>
<keyword evidence="2 6" id="KW-0812">Transmembrane</keyword>
<keyword evidence="4 6" id="KW-1133">Transmembrane helix</keyword>
<dbReference type="Gene3D" id="1.20.144.10">
    <property type="entry name" value="Phosphatidic acid phosphatase type 2/haloperoxidase"/>
    <property type="match status" value="1"/>
</dbReference>
<evidence type="ECO:0000313" key="9">
    <source>
        <dbReference type="EMBL" id="KAL2918276.1"/>
    </source>
</evidence>
<feature type="transmembrane region" description="Helical" evidence="6">
    <location>
        <begin position="176"/>
        <end position="194"/>
    </location>
</feature>
<feature type="transmembrane region" description="Helical" evidence="6">
    <location>
        <begin position="145"/>
        <end position="164"/>
    </location>
</feature>
<dbReference type="CDD" id="cd03382">
    <property type="entry name" value="PAP2_dolichyldiphosphatase"/>
    <property type="match status" value="1"/>
</dbReference>
<comment type="catalytic activity">
    <reaction evidence="6">
        <text>a di-trans,poly-cis-dolichyl diphosphate + H2O = a di-trans,poly-cis-dolichyl phosphate + phosphate + H(+)</text>
        <dbReference type="Rhea" id="RHEA:14385"/>
        <dbReference type="Rhea" id="RHEA-COMP:19498"/>
        <dbReference type="Rhea" id="RHEA-COMP:19506"/>
        <dbReference type="ChEBI" id="CHEBI:15377"/>
        <dbReference type="ChEBI" id="CHEBI:15378"/>
        <dbReference type="ChEBI" id="CHEBI:43474"/>
        <dbReference type="ChEBI" id="CHEBI:57497"/>
        <dbReference type="ChEBI" id="CHEBI:57683"/>
        <dbReference type="EC" id="3.6.1.43"/>
    </reaction>
</comment>
<keyword evidence="5 6" id="KW-0472">Membrane</keyword>
<keyword evidence="6" id="KW-0256">Endoplasmic reticulum</keyword>
<dbReference type="InterPro" id="IPR036938">
    <property type="entry name" value="PAP2/HPO_sf"/>
</dbReference>
<evidence type="ECO:0000256" key="3">
    <source>
        <dbReference type="ARBA" id="ARBA00022801"/>
    </source>
</evidence>
<evidence type="ECO:0000313" key="10">
    <source>
        <dbReference type="Proteomes" id="UP001527925"/>
    </source>
</evidence>
<keyword evidence="3 6" id="KW-0378">Hydrolase</keyword>
<feature type="transmembrane region" description="Helical" evidence="6">
    <location>
        <begin position="200"/>
        <end position="219"/>
    </location>
</feature>